<dbReference type="InterPro" id="IPR036282">
    <property type="entry name" value="Glutathione-S-Trfase_C_sf"/>
</dbReference>
<organism evidence="3 4">
    <name type="scientific">Nesidiocoris tenuis</name>
    <dbReference type="NCBI Taxonomy" id="355587"/>
    <lineage>
        <taxon>Eukaryota</taxon>
        <taxon>Metazoa</taxon>
        <taxon>Ecdysozoa</taxon>
        <taxon>Arthropoda</taxon>
        <taxon>Hexapoda</taxon>
        <taxon>Insecta</taxon>
        <taxon>Pterygota</taxon>
        <taxon>Neoptera</taxon>
        <taxon>Paraneoptera</taxon>
        <taxon>Hemiptera</taxon>
        <taxon>Heteroptera</taxon>
        <taxon>Panheteroptera</taxon>
        <taxon>Cimicomorpha</taxon>
        <taxon>Miridae</taxon>
        <taxon>Dicyphina</taxon>
        <taxon>Nesidiocoris</taxon>
    </lineage>
</organism>
<feature type="domain" description="Nuclear-export cofactor Arc1-like N-terminal" evidence="2">
    <location>
        <begin position="17"/>
        <end position="101"/>
    </location>
</feature>
<dbReference type="GO" id="GO:0005634">
    <property type="term" value="C:nucleus"/>
    <property type="evidence" value="ECO:0007669"/>
    <property type="project" value="TreeGrafter"/>
</dbReference>
<dbReference type="PANTHER" id="PTHR44490">
    <property type="entry name" value="EUKARYOTIC TRANSLATION ELONGATION FACTOR 1 EPSILON-1"/>
    <property type="match status" value="1"/>
</dbReference>
<evidence type="ECO:0000259" key="2">
    <source>
        <dbReference type="Pfam" id="PF21972"/>
    </source>
</evidence>
<dbReference type="InterPro" id="IPR042450">
    <property type="entry name" value="EEF1E1"/>
</dbReference>
<dbReference type="PANTHER" id="PTHR44490:SF1">
    <property type="entry name" value="EUKARYOTIC TRANSLATION ELONGATION FACTOR 1 EPSILON-1"/>
    <property type="match status" value="1"/>
</dbReference>
<protein>
    <recommendedName>
        <fullName evidence="2">Nuclear-export cofactor Arc1-like N-terminal domain-containing protein</fullName>
    </recommendedName>
</protein>
<dbReference type="InterPro" id="IPR053836">
    <property type="entry name" value="Arc1-like_N"/>
</dbReference>
<evidence type="ECO:0000313" key="3">
    <source>
        <dbReference type="EMBL" id="CAA9995424.1"/>
    </source>
</evidence>
<name>A0A6H5FZU5_9HEMI</name>
<proteinExistence type="predicted"/>
<feature type="region of interest" description="Disordered" evidence="1">
    <location>
        <begin position="166"/>
        <end position="187"/>
    </location>
</feature>
<dbReference type="OrthoDB" id="19141at2759"/>
<dbReference type="Proteomes" id="UP000479000">
    <property type="component" value="Unassembled WGS sequence"/>
</dbReference>
<dbReference type="GO" id="GO:0017101">
    <property type="term" value="C:aminoacyl-tRNA synthetase multienzyme complex"/>
    <property type="evidence" value="ECO:0007669"/>
    <property type="project" value="InterPro"/>
</dbReference>
<keyword evidence="4" id="KW-1185">Reference proteome</keyword>
<dbReference type="SUPFAM" id="SSF47616">
    <property type="entry name" value="GST C-terminal domain-like"/>
    <property type="match status" value="1"/>
</dbReference>
<gene>
    <name evidence="3" type="ORF">NTEN_LOCUS2215</name>
</gene>
<dbReference type="GO" id="GO:0005737">
    <property type="term" value="C:cytoplasm"/>
    <property type="evidence" value="ECO:0007669"/>
    <property type="project" value="TreeGrafter"/>
</dbReference>
<accession>A0A6H5FZU5</accession>
<dbReference type="AlphaFoldDB" id="A0A6H5FZU5"/>
<dbReference type="EMBL" id="CADCXU010003301">
    <property type="protein sequence ID" value="CAA9995424.1"/>
    <property type="molecule type" value="Genomic_DNA"/>
</dbReference>
<dbReference type="Gene3D" id="1.20.1050.10">
    <property type="match status" value="1"/>
</dbReference>
<feature type="compositionally biased region" description="Basic and acidic residues" evidence="1">
    <location>
        <begin position="175"/>
        <end position="187"/>
    </location>
</feature>
<evidence type="ECO:0000313" key="4">
    <source>
        <dbReference type="Proteomes" id="UP000479000"/>
    </source>
</evidence>
<evidence type="ECO:0000256" key="1">
    <source>
        <dbReference type="SAM" id="MobiDB-lite"/>
    </source>
</evidence>
<reference evidence="3 4" key="1">
    <citation type="submission" date="2020-02" db="EMBL/GenBank/DDBJ databases">
        <authorList>
            <person name="Ferguson B K."/>
        </authorList>
    </citation>
    <scope>NUCLEOTIDE SEQUENCE [LARGE SCALE GENOMIC DNA]</scope>
</reference>
<dbReference type="Pfam" id="PF21972">
    <property type="entry name" value="Arc1p_N_like"/>
    <property type="match status" value="1"/>
</dbReference>
<sequence>MGALSIDSSSSMSSAEQKAFEKQWTDYSSIYVKNINNIGESLAVLRELNGWLSSHSFLAGTAQTSVDRLIFDQLYDQIASLNYSDKESLIHLSRWYNTIQMSSKLKKSPVHFSRGAASTDHFCHHLLTESLVRMFLVPCLFLLFPVMGCLLQEFDRWRSPGLRRSTFARRRPQRPRPDNRSGPHDGGWRLGCWSPRLREDHRRPSRRPSDHPILPVHSHCSRRNFKNLSLLTVFSVRGNPGHHCQMLAAISWLNWTRWASCTPICTRLTRIARESPTRWSSVSTCLINMKSVTSSARNAHAGTRWREGVNLGTVSRQCVSACASY</sequence>
<dbReference type="GO" id="GO:0043517">
    <property type="term" value="P:positive regulation of DNA damage response, signal transduction by p53 class mediator"/>
    <property type="evidence" value="ECO:0007669"/>
    <property type="project" value="InterPro"/>
</dbReference>